<gene>
    <name evidence="2" type="ORF">D8M06_05940</name>
</gene>
<dbReference type="GO" id="GO:0016787">
    <property type="term" value="F:hydrolase activity"/>
    <property type="evidence" value="ECO:0007669"/>
    <property type="project" value="UniProtKB-KW"/>
</dbReference>
<evidence type="ECO:0000313" key="3">
    <source>
        <dbReference type="Proteomes" id="UP000269301"/>
    </source>
</evidence>
<dbReference type="InterPro" id="IPR036866">
    <property type="entry name" value="RibonucZ/Hydroxyglut_hydro"/>
</dbReference>
<dbReference type="OrthoDB" id="235784at2"/>
<protein>
    <submittedName>
        <fullName evidence="2">MBL fold metallo-hydrolase</fullName>
    </submittedName>
</protein>
<dbReference type="InterPro" id="IPR050662">
    <property type="entry name" value="Sec-metab_biosynth-thioest"/>
</dbReference>
<dbReference type="SUPFAM" id="SSF56281">
    <property type="entry name" value="Metallo-hydrolase/oxidoreductase"/>
    <property type="match status" value="1"/>
</dbReference>
<comment type="caution">
    <text evidence="2">The sequence shown here is derived from an EMBL/GenBank/DDBJ whole genome shotgun (WGS) entry which is preliminary data.</text>
</comment>
<dbReference type="Proteomes" id="UP000269301">
    <property type="component" value="Unassembled WGS sequence"/>
</dbReference>
<dbReference type="InterPro" id="IPR001279">
    <property type="entry name" value="Metallo-B-lactamas"/>
</dbReference>
<name>A0A495ABX1_9BACI</name>
<organism evidence="2 3">
    <name type="scientific">Oceanobacillus halophilus</name>
    <dbReference type="NCBI Taxonomy" id="930130"/>
    <lineage>
        <taxon>Bacteria</taxon>
        <taxon>Bacillati</taxon>
        <taxon>Bacillota</taxon>
        <taxon>Bacilli</taxon>
        <taxon>Bacillales</taxon>
        <taxon>Bacillaceae</taxon>
        <taxon>Oceanobacillus</taxon>
    </lineage>
</organism>
<sequence>MIHVSEEDGVICVKMVTRPGKIGRTVYMYLVDGMLIDTGPAILKEELVPFYKEHSFDFVTLTHSHEDHTGTASWIMQNRNVPIYIHPKGKAICENPVSYPKYRRITWGIRDPFEVYSLGTTIQSNHLEWNVIYTPGHAENHVSLYHEESGRLFAGDLFLTPEPKIIMKDESIPLMIESIRKLLNLEFKSLFCSHTGLVPNGRMMLKRKLSYLENLYDKVKDLYHQGYTVTETRDIMFPKRYQLIEFSEGEYDTLHIVRSIVRDITKKVEF</sequence>
<reference evidence="2 3" key="1">
    <citation type="journal article" date="2016" name="Int. J. Syst. Evol. Microbiol.">
        <title>Oceanobacillus halophilus sp. nov., a novel moderately halophilic bacterium from a hypersaline lake.</title>
        <authorList>
            <person name="Amoozegar M.A."/>
            <person name="Bagheri M."/>
            <person name="Makhdoumi A."/>
            <person name="Nikou M.M."/>
            <person name="Fazeli S.A.S."/>
            <person name="Schumann P."/>
            <person name="Sproer C."/>
            <person name="Sanchez-Porro C."/>
            <person name="Ventosa A."/>
        </authorList>
    </citation>
    <scope>NUCLEOTIDE SEQUENCE [LARGE SCALE GENOMIC DNA]</scope>
    <source>
        <strain evidence="2 3">DSM 23996</strain>
    </source>
</reference>
<keyword evidence="2" id="KW-0378">Hydrolase</keyword>
<feature type="domain" description="Metallo-beta-lactamase" evidence="1">
    <location>
        <begin position="25"/>
        <end position="194"/>
    </location>
</feature>
<dbReference type="PANTHER" id="PTHR23131">
    <property type="entry name" value="ENDORIBONUCLEASE LACTB2"/>
    <property type="match status" value="1"/>
</dbReference>
<dbReference type="Pfam" id="PF00753">
    <property type="entry name" value="Lactamase_B"/>
    <property type="match status" value="1"/>
</dbReference>
<keyword evidence="3" id="KW-1185">Reference proteome</keyword>
<dbReference type="AlphaFoldDB" id="A0A495ABX1"/>
<dbReference type="SMART" id="SM00849">
    <property type="entry name" value="Lactamase_B"/>
    <property type="match status" value="1"/>
</dbReference>
<evidence type="ECO:0000313" key="2">
    <source>
        <dbReference type="EMBL" id="RKQ35906.1"/>
    </source>
</evidence>
<accession>A0A495ABX1</accession>
<dbReference type="Gene3D" id="3.60.15.10">
    <property type="entry name" value="Ribonuclease Z/Hydroxyacylglutathione hydrolase-like"/>
    <property type="match status" value="1"/>
</dbReference>
<proteinExistence type="predicted"/>
<evidence type="ECO:0000259" key="1">
    <source>
        <dbReference type="SMART" id="SM00849"/>
    </source>
</evidence>
<dbReference type="EMBL" id="RBZP01000002">
    <property type="protein sequence ID" value="RKQ35906.1"/>
    <property type="molecule type" value="Genomic_DNA"/>
</dbReference>